<dbReference type="InParanoid" id="A7RU95"/>
<dbReference type="SMART" id="SM00339">
    <property type="entry name" value="FH"/>
    <property type="match status" value="1"/>
</dbReference>
<evidence type="ECO:0000259" key="4">
    <source>
        <dbReference type="PROSITE" id="PS50039"/>
    </source>
</evidence>
<dbReference type="InterPro" id="IPR050211">
    <property type="entry name" value="FOX_domain-containing"/>
</dbReference>
<keyword evidence="1 3" id="KW-0238">DNA-binding</keyword>
<dbReference type="OMA" id="IASHYPW"/>
<feature type="domain" description="Fork-head" evidence="4">
    <location>
        <begin position="1"/>
        <end position="93"/>
    </location>
</feature>
<dbReference type="HOGENOM" id="CLU_077699_5_2_1"/>
<dbReference type="Proteomes" id="UP000001593">
    <property type="component" value="Unassembled WGS sequence"/>
</dbReference>
<feature type="DNA-binding region" description="Fork-head" evidence="3">
    <location>
        <begin position="1"/>
        <end position="93"/>
    </location>
</feature>
<dbReference type="AlphaFoldDB" id="A7RU95"/>
<gene>
    <name evidence="5" type="ORF">NEMVEDRAFT_v1g39596</name>
</gene>
<evidence type="ECO:0000313" key="6">
    <source>
        <dbReference type="Proteomes" id="UP000001593"/>
    </source>
</evidence>
<sequence length="97" mass="11339">KPSQSYIGLIGKAIMSVPQKKLVLSDIYNYILTHYPYFRNKGAGWRNSIRHNLSLNECFVKVGRSSNGKGHFWAINPENYEDFSKGEYRRKRVSKKR</sequence>
<dbReference type="SUPFAM" id="SSF46785">
    <property type="entry name" value="Winged helix' DNA-binding domain"/>
    <property type="match status" value="1"/>
</dbReference>
<dbReference type="STRING" id="45351.A7RU95"/>
<evidence type="ECO:0000256" key="3">
    <source>
        <dbReference type="PROSITE-ProRule" id="PRU00089"/>
    </source>
</evidence>
<dbReference type="EMBL" id="DS469539">
    <property type="protein sequence ID" value="EDO45043.1"/>
    <property type="molecule type" value="Genomic_DNA"/>
</dbReference>
<evidence type="ECO:0000256" key="1">
    <source>
        <dbReference type="ARBA" id="ARBA00023125"/>
    </source>
</evidence>
<feature type="non-terminal residue" evidence="5">
    <location>
        <position position="97"/>
    </location>
</feature>
<feature type="non-terminal residue" evidence="5">
    <location>
        <position position="1"/>
    </location>
</feature>
<dbReference type="InterPro" id="IPR030456">
    <property type="entry name" value="TF_fork_head_CS_2"/>
</dbReference>
<dbReference type="PANTHER" id="PTHR11829">
    <property type="entry name" value="FORKHEAD BOX PROTEIN"/>
    <property type="match status" value="1"/>
</dbReference>
<dbReference type="GO" id="GO:0000978">
    <property type="term" value="F:RNA polymerase II cis-regulatory region sequence-specific DNA binding"/>
    <property type="evidence" value="ECO:0000318"/>
    <property type="project" value="GO_Central"/>
</dbReference>
<name>A7RU95_NEMVE</name>
<dbReference type="InterPro" id="IPR001766">
    <property type="entry name" value="Fork_head_dom"/>
</dbReference>
<dbReference type="CDD" id="cd20035">
    <property type="entry name" value="FH_FOXQ2-like"/>
    <property type="match status" value="1"/>
</dbReference>
<dbReference type="GO" id="GO:0000981">
    <property type="term" value="F:DNA-binding transcription factor activity, RNA polymerase II-specific"/>
    <property type="evidence" value="ECO:0000318"/>
    <property type="project" value="GO_Central"/>
</dbReference>
<dbReference type="GO" id="GO:0006357">
    <property type="term" value="P:regulation of transcription by RNA polymerase II"/>
    <property type="evidence" value="ECO:0000318"/>
    <property type="project" value="GO_Central"/>
</dbReference>
<keyword evidence="2 3" id="KW-0539">Nucleus</keyword>
<dbReference type="Gene3D" id="1.10.10.10">
    <property type="entry name" value="Winged helix-like DNA-binding domain superfamily/Winged helix DNA-binding domain"/>
    <property type="match status" value="1"/>
</dbReference>
<dbReference type="PROSITE" id="PS00658">
    <property type="entry name" value="FORK_HEAD_2"/>
    <property type="match status" value="1"/>
</dbReference>
<dbReference type="GO" id="GO:0009653">
    <property type="term" value="P:anatomical structure morphogenesis"/>
    <property type="evidence" value="ECO:0000318"/>
    <property type="project" value="GO_Central"/>
</dbReference>
<dbReference type="eggNOG" id="KOG2294">
    <property type="taxonomic scope" value="Eukaryota"/>
</dbReference>
<comment type="subcellular location">
    <subcellularLocation>
        <location evidence="3">Nucleus</location>
    </subcellularLocation>
</comment>
<accession>A7RU95</accession>
<dbReference type="PANTHER" id="PTHR11829:SF343">
    <property type="entry name" value="FORK-HEAD DOMAIN-CONTAINING PROTEIN"/>
    <property type="match status" value="1"/>
</dbReference>
<reference evidence="5 6" key="1">
    <citation type="journal article" date="2007" name="Science">
        <title>Sea anemone genome reveals ancestral eumetazoan gene repertoire and genomic organization.</title>
        <authorList>
            <person name="Putnam N.H."/>
            <person name="Srivastava M."/>
            <person name="Hellsten U."/>
            <person name="Dirks B."/>
            <person name="Chapman J."/>
            <person name="Salamov A."/>
            <person name="Terry A."/>
            <person name="Shapiro H."/>
            <person name="Lindquist E."/>
            <person name="Kapitonov V.V."/>
            <person name="Jurka J."/>
            <person name="Genikhovich G."/>
            <person name="Grigoriev I.V."/>
            <person name="Lucas S.M."/>
            <person name="Steele R.E."/>
            <person name="Finnerty J.R."/>
            <person name="Technau U."/>
            <person name="Martindale M.Q."/>
            <person name="Rokhsar D.S."/>
        </authorList>
    </citation>
    <scope>NUCLEOTIDE SEQUENCE [LARGE SCALE GENOMIC DNA]</scope>
    <source>
        <strain evidence="6">CH2 X CH6</strain>
    </source>
</reference>
<evidence type="ECO:0000313" key="5">
    <source>
        <dbReference type="EMBL" id="EDO45043.1"/>
    </source>
</evidence>
<dbReference type="Pfam" id="PF00250">
    <property type="entry name" value="Forkhead"/>
    <property type="match status" value="1"/>
</dbReference>
<dbReference type="PRINTS" id="PR00053">
    <property type="entry name" value="FORKHEAD"/>
</dbReference>
<protein>
    <recommendedName>
        <fullName evidence="4">Fork-head domain-containing protein</fullName>
    </recommendedName>
</protein>
<dbReference type="InterPro" id="IPR036388">
    <property type="entry name" value="WH-like_DNA-bd_sf"/>
</dbReference>
<dbReference type="GO" id="GO:0005634">
    <property type="term" value="C:nucleus"/>
    <property type="evidence" value="ECO:0007669"/>
    <property type="project" value="UniProtKB-SubCell"/>
</dbReference>
<proteinExistence type="predicted"/>
<dbReference type="FunFam" id="1.10.10.10:FF:000352">
    <property type="entry name" value="Forkhead box Q2"/>
    <property type="match status" value="1"/>
</dbReference>
<dbReference type="PROSITE" id="PS50039">
    <property type="entry name" value="FORK_HEAD_3"/>
    <property type="match status" value="1"/>
</dbReference>
<keyword evidence="6" id="KW-1185">Reference proteome</keyword>
<organism evidence="5 6">
    <name type="scientific">Nematostella vectensis</name>
    <name type="common">Starlet sea anemone</name>
    <dbReference type="NCBI Taxonomy" id="45351"/>
    <lineage>
        <taxon>Eukaryota</taxon>
        <taxon>Metazoa</taxon>
        <taxon>Cnidaria</taxon>
        <taxon>Anthozoa</taxon>
        <taxon>Hexacorallia</taxon>
        <taxon>Actiniaria</taxon>
        <taxon>Edwardsiidae</taxon>
        <taxon>Nematostella</taxon>
    </lineage>
</organism>
<dbReference type="InterPro" id="IPR036390">
    <property type="entry name" value="WH_DNA-bd_sf"/>
</dbReference>
<evidence type="ECO:0000256" key="2">
    <source>
        <dbReference type="ARBA" id="ARBA00023242"/>
    </source>
</evidence>
<dbReference type="GO" id="GO:0030154">
    <property type="term" value="P:cell differentiation"/>
    <property type="evidence" value="ECO:0000318"/>
    <property type="project" value="GO_Central"/>
</dbReference>
<dbReference type="PhylomeDB" id="A7RU95"/>
<dbReference type="InterPro" id="IPR047519">
    <property type="entry name" value="FH_FOXQ2-like"/>
</dbReference>